<gene>
    <name evidence="2" type="ORF">MUY34_00410</name>
</gene>
<evidence type="ECO:0000259" key="1">
    <source>
        <dbReference type="Pfam" id="PF14024"/>
    </source>
</evidence>
<accession>A0ABT0H3V2</accession>
<evidence type="ECO:0000313" key="2">
    <source>
        <dbReference type="EMBL" id="MCK8479056.1"/>
    </source>
</evidence>
<name>A0ABT0H3V2_9FLAO</name>
<evidence type="ECO:0000313" key="3">
    <source>
        <dbReference type="Proteomes" id="UP001203687"/>
    </source>
</evidence>
<sequence length="166" mass="19778">MMEEQQFWDIIDMNLKHHTLEDDIAYDEFLHDQLKKEQVRDVIGFQLRLIELRRVLDSFEVIKTAQELAYYSSREVFNRFCNGIVASGKSFYYKVKDDPEFIKTLLKEEPIKLRYCYYEGFSLIAPNVFHEKEGNDADWVSALKNAQRLSELNNNKGYDSEMDREL</sequence>
<protein>
    <submittedName>
        <fullName evidence="2">DUF4240 domain-containing protein</fullName>
    </submittedName>
</protein>
<dbReference type="InterPro" id="IPR025334">
    <property type="entry name" value="DUF4240"/>
</dbReference>
<dbReference type="Proteomes" id="UP001203687">
    <property type="component" value="Unassembled WGS sequence"/>
</dbReference>
<dbReference type="EMBL" id="JALPQF010000001">
    <property type="protein sequence ID" value="MCK8479056.1"/>
    <property type="molecule type" value="Genomic_DNA"/>
</dbReference>
<dbReference type="Pfam" id="PF14024">
    <property type="entry name" value="DUF4240"/>
    <property type="match status" value="1"/>
</dbReference>
<keyword evidence="3" id="KW-1185">Reference proteome</keyword>
<organism evidence="2 3">
    <name type="scientific">Psychroserpens algicola</name>
    <dbReference type="NCBI Taxonomy" id="1719034"/>
    <lineage>
        <taxon>Bacteria</taxon>
        <taxon>Pseudomonadati</taxon>
        <taxon>Bacteroidota</taxon>
        <taxon>Flavobacteriia</taxon>
        <taxon>Flavobacteriales</taxon>
        <taxon>Flavobacteriaceae</taxon>
        <taxon>Psychroserpens</taxon>
    </lineage>
</organism>
<dbReference type="RefSeq" id="WP_248411492.1">
    <property type="nucleotide sequence ID" value="NZ_JALPQF010000001.1"/>
</dbReference>
<comment type="caution">
    <text evidence="2">The sequence shown here is derived from an EMBL/GenBank/DDBJ whole genome shotgun (WGS) entry which is preliminary data.</text>
</comment>
<reference evidence="2" key="1">
    <citation type="submission" date="2022-04" db="EMBL/GenBank/DDBJ databases">
        <authorList>
            <person name="Ren T."/>
        </authorList>
    </citation>
    <scope>NUCLEOTIDE SEQUENCE</scope>
    <source>
        <strain evidence="2">F63249</strain>
    </source>
</reference>
<feature type="domain" description="DUF4240" evidence="1">
    <location>
        <begin position="2"/>
        <end position="130"/>
    </location>
</feature>
<proteinExistence type="predicted"/>